<evidence type="ECO:0000256" key="5">
    <source>
        <dbReference type="ARBA" id="ARBA00022989"/>
    </source>
</evidence>
<keyword evidence="11" id="KW-1185">Reference proteome</keyword>
<dbReference type="Proteomes" id="UP000526184">
    <property type="component" value="Unassembled WGS sequence"/>
</dbReference>
<dbReference type="SUPFAM" id="SSF52266">
    <property type="entry name" value="SGNH hydrolase"/>
    <property type="match status" value="1"/>
</dbReference>
<feature type="transmembrane region" description="Helical" evidence="8">
    <location>
        <begin position="245"/>
        <end position="266"/>
    </location>
</feature>
<feature type="transmembrane region" description="Helical" evidence="8">
    <location>
        <begin position="7"/>
        <end position="24"/>
    </location>
</feature>
<comment type="caution">
    <text evidence="10">The sequence shown here is derived from an EMBL/GenBank/DDBJ whole genome shotgun (WGS) entry which is preliminary data.</text>
</comment>
<feature type="transmembrane region" description="Helical" evidence="8">
    <location>
        <begin position="131"/>
        <end position="149"/>
    </location>
</feature>
<reference evidence="10 11" key="1">
    <citation type="submission" date="2020-05" db="EMBL/GenBank/DDBJ databases">
        <title>Streptobacillus felis strain LHL191014123.</title>
        <authorList>
            <person name="Fawzy A."/>
            <person name="Rau J."/>
            <person name="Risse K."/>
            <person name="Schauerte N."/>
            <person name="Geiger C."/>
            <person name="Blom J."/>
            <person name="Imirzalioglu C."/>
            <person name="Falgenhauer J."/>
            <person name="Bach A."/>
            <person name="Herden C."/>
            <person name="Eisenberg T."/>
        </authorList>
    </citation>
    <scope>NUCLEOTIDE SEQUENCE [LARGE SCALE GENOMIC DNA]</scope>
    <source>
        <strain evidence="10 11">LHL191014123</strain>
    </source>
</reference>
<evidence type="ECO:0000256" key="7">
    <source>
        <dbReference type="ARBA" id="ARBA00023315"/>
    </source>
</evidence>
<feature type="transmembrane region" description="Helical" evidence="8">
    <location>
        <begin position="161"/>
        <end position="179"/>
    </location>
</feature>
<dbReference type="GO" id="GO:0009103">
    <property type="term" value="P:lipopolysaccharide biosynthetic process"/>
    <property type="evidence" value="ECO:0007669"/>
    <property type="project" value="TreeGrafter"/>
</dbReference>
<feature type="transmembrane region" description="Helical" evidence="8">
    <location>
        <begin position="30"/>
        <end position="51"/>
    </location>
</feature>
<feature type="transmembrane region" description="Helical" evidence="8">
    <location>
        <begin position="340"/>
        <end position="361"/>
    </location>
</feature>
<keyword evidence="7 10" id="KW-0012">Acyltransferase</keyword>
<dbReference type="GO" id="GO:0016747">
    <property type="term" value="F:acyltransferase activity, transferring groups other than amino-acyl groups"/>
    <property type="evidence" value="ECO:0007669"/>
    <property type="project" value="InterPro"/>
</dbReference>
<dbReference type="AlphaFoldDB" id="A0A7Z0PE97"/>
<dbReference type="InterPro" id="IPR050879">
    <property type="entry name" value="Acyltransferase_3"/>
</dbReference>
<keyword evidence="6 8" id="KW-0472">Membrane</keyword>
<dbReference type="Gene3D" id="3.40.50.1110">
    <property type="entry name" value="SGNH hydrolase"/>
    <property type="match status" value="1"/>
</dbReference>
<evidence type="ECO:0000256" key="4">
    <source>
        <dbReference type="ARBA" id="ARBA00022692"/>
    </source>
</evidence>
<dbReference type="InterPro" id="IPR002656">
    <property type="entry name" value="Acyl_transf_3_dom"/>
</dbReference>
<keyword evidence="4 8" id="KW-0812">Transmembrane</keyword>
<dbReference type="Pfam" id="PF01757">
    <property type="entry name" value="Acyl_transf_3"/>
    <property type="match status" value="1"/>
</dbReference>
<keyword evidence="2" id="KW-1003">Cell membrane</keyword>
<sequence length="588" mass="67903">MKELKGLNGLRAVAVILVIIYHFFPNILPGGFLGVDLFFVLSGYLITSILIEKNNLNIIEFYYKRFKRLFPVSFTMLIILIVILGLTNTEWLLKERSNILHSFIYNSNLHSVLSKSSYFDNFTIASPVKHLWSLAIEMKFYIFFPLIFLTKFGRKYIREILITLCVISLLTLNVLYIVDSKNLSIIYYLLITRIYALCIGGIFATFISLSKLSRMNIPLLSKVLGFILLGLSIFTMTFIDEQSVFLYKYLGVLGYSIIFGFIILFLSRSKILGLFNYIGKLSYSVYIWHYVIFVLTTPYEEYLEPNFNNAMLRITITFLISILSFHFIEEPIRKNGFKKYFENSAVSMAALLLFVFSSISLSGMDLELWSYRLIDEKEVGLQSLDLNVDKINVEIEKPKVEEEVAVETKQKINRVLMLGDSLGINIAYAWAKVLPILEVDAQTGRFFFDAIELANKYKKYNSPDSNVVIMLGTNGPITLEQLESIRNKFSEANLFFININVPRKWNNGVNSVLKEAKNKYDDITIIDWNSLSKGHPEYFRKDRVHVNEVGAEVLIKEIMKVMDSEYNIPENAKPKLHIEHELRSNKKK</sequence>
<feature type="transmembrane region" description="Helical" evidence="8">
    <location>
        <begin position="278"/>
        <end position="298"/>
    </location>
</feature>
<name>A0A7Z0PE97_9FUSO</name>
<dbReference type="GO" id="GO:0005886">
    <property type="term" value="C:plasma membrane"/>
    <property type="evidence" value="ECO:0007669"/>
    <property type="project" value="UniProtKB-SubCell"/>
</dbReference>
<evidence type="ECO:0000259" key="9">
    <source>
        <dbReference type="Pfam" id="PF01757"/>
    </source>
</evidence>
<evidence type="ECO:0000256" key="6">
    <source>
        <dbReference type="ARBA" id="ARBA00023136"/>
    </source>
</evidence>
<keyword evidence="3 10" id="KW-0808">Transferase</keyword>
<feature type="domain" description="Acyltransferase 3" evidence="9">
    <location>
        <begin position="5"/>
        <end position="323"/>
    </location>
</feature>
<keyword evidence="5 8" id="KW-1133">Transmembrane helix</keyword>
<dbReference type="EMBL" id="JABMKT010000007">
    <property type="protein sequence ID" value="NYV27626.1"/>
    <property type="molecule type" value="Genomic_DNA"/>
</dbReference>
<dbReference type="PANTHER" id="PTHR23028">
    <property type="entry name" value="ACETYLTRANSFERASE"/>
    <property type="match status" value="1"/>
</dbReference>
<feature type="transmembrane region" description="Helical" evidence="8">
    <location>
        <begin position="185"/>
        <end position="207"/>
    </location>
</feature>
<evidence type="ECO:0000256" key="2">
    <source>
        <dbReference type="ARBA" id="ARBA00022475"/>
    </source>
</evidence>
<evidence type="ECO:0000313" key="11">
    <source>
        <dbReference type="Proteomes" id="UP000526184"/>
    </source>
</evidence>
<evidence type="ECO:0000256" key="1">
    <source>
        <dbReference type="ARBA" id="ARBA00004651"/>
    </source>
</evidence>
<comment type="subcellular location">
    <subcellularLocation>
        <location evidence="1">Cell membrane</location>
        <topology evidence="1">Multi-pass membrane protein</topology>
    </subcellularLocation>
</comment>
<proteinExistence type="predicted"/>
<organism evidence="10 11">
    <name type="scientific">Streptobacillus felis</name>
    <dbReference type="NCBI Taxonomy" id="1384509"/>
    <lineage>
        <taxon>Bacteria</taxon>
        <taxon>Fusobacteriati</taxon>
        <taxon>Fusobacteriota</taxon>
        <taxon>Fusobacteriia</taxon>
        <taxon>Fusobacteriales</taxon>
        <taxon>Leptotrichiaceae</taxon>
        <taxon>Streptobacillus</taxon>
    </lineage>
</organism>
<protein>
    <submittedName>
        <fullName evidence="10">Acyltransferase</fullName>
    </submittedName>
</protein>
<evidence type="ECO:0000313" key="10">
    <source>
        <dbReference type="EMBL" id="NYV27626.1"/>
    </source>
</evidence>
<evidence type="ECO:0000256" key="3">
    <source>
        <dbReference type="ARBA" id="ARBA00022679"/>
    </source>
</evidence>
<feature type="transmembrane region" description="Helical" evidence="8">
    <location>
        <begin position="72"/>
        <end position="93"/>
    </location>
</feature>
<evidence type="ECO:0000256" key="8">
    <source>
        <dbReference type="SAM" id="Phobius"/>
    </source>
</evidence>
<dbReference type="InterPro" id="IPR036514">
    <property type="entry name" value="SGNH_hydro_sf"/>
</dbReference>
<feature type="transmembrane region" description="Helical" evidence="8">
    <location>
        <begin position="310"/>
        <end position="328"/>
    </location>
</feature>
<accession>A0A7Z0PE97</accession>
<dbReference type="RefSeq" id="WP_180135573.1">
    <property type="nucleotide sequence ID" value="NZ_JABMKT010000007.1"/>
</dbReference>
<gene>
    <name evidence="10" type="ORF">HP397_02125</name>
</gene>
<dbReference type="PANTHER" id="PTHR23028:SF53">
    <property type="entry name" value="ACYL_TRANSF_3 DOMAIN-CONTAINING PROTEIN"/>
    <property type="match status" value="1"/>
</dbReference>
<feature type="transmembrane region" description="Helical" evidence="8">
    <location>
        <begin position="219"/>
        <end position="239"/>
    </location>
</feature>